<dbReference type="FunCoup" id="A0A409VYE8">
    <property type="interactions" value="14"/>
</dbReference>
<dbReference type="STRING" id="231916.A0A409VYE8"/>
<sequence>MHKLFEKLKAHSASEDPQQRGVDPGWITPQVIHRYRKQRGVNLDELPPPPGSWFVLERWITDQPFNDAHAVQPAQSDLDVAKGSKAKEALERHWDTWIRDEDWSYMSQRGINAVRIPIGYYHICGADPGVLEATDFQPFFEVYRGAWSRITRAIQSAAAHDMSVLIDLHAAPGKQNNDAHAGTSDRANFFGDPHNQRCTLRALRSLLTNLNAFANSCDPPLCNIIGIELLNEPNPPSDNILQQWYAGAIQELRSIDPTMPIYLGECWRTEAYAEFLAQHPSPHDGLTVLDHHLYRCFTPSDIHTAAEDHARALSDPSAPTPRMLDNAAEKAGRAGGGVIIGEWSGALNPSSLRGVADEQRHFISAQLELFERVCAGWYFWTYKKQWQGDTGWSWRDASDRGVFPSPVGIRQREVGHEDAHRQTVARDAAKNRALVAHTQYWSQYPGSYDHSFFDAGFICGWDDAYQFFLSTPPTSLSVNQIGFTRAWARRRASTTYSGEHYWEYETGFLQAAEAAAQDYGQF</sequence>
<evidence type="ECO:0000256" key="1">
    <source>
        <dbReference type="ARBA" id="ARBA00005641"/>
    </source>
</evidence>
<dbReference type="GO" id="GO:0046557">
    <property type="term" value="F:glucan endo-1,6-beta-glucosidase activity"/>
    <property type="evidence" value="ECO:0007669"/>
    <property type="project" value="TreeGrafter"/>
</dbReference>
<name>A0A409VYE8_9AGAR</name>
<dbReference type="OrthoDB" id="1887033at2759"/>
<feature type="domain" description="Glycoside hydrolase family 5" evidence="5">
    <location>
        <begin position="100"/>
        <end position="382"/>
    </location>
</feature>
<dbReference type="InterPro" id="IPR017853">
    <property type="entry name" value="GH"/>
</dbReference>
<reference evidence="6 7" key="1">
    <citation type="journal article" date="2018" name="Evol. Lett.">
        <title>Horizontal gene cluster transfer increased hallucinogenic mushroom diversity.</title>
        <authorList>
            <person name="Reynolds H.T."/>
            <person name="Vijayakumar V."/>
            <person name="Gluck-Thaler E."/>
            <person name="Korotkin H.B."/>
            <person name="Matheny P.B."/>
            <person name="Slot J.C."/>
        </authorList>
    </citation>
    <scope>NUCLEOTIDE SEQUENCE [LARGE SCALE GENOMIC DNA]</scope>
    <source>
        <strain evidence="6 7">SRW20</strain>
    </source>
</reference>
<protein>
    <recommendedName>
        <fullName evidence="5">Glycoside hydrolase family 5 domain-containing protein</fullName>
    </recommendedName>
</protein>
<dbReference type="GO" id="GO:0009986">
    <property type="term" value="C:cell surface"/>
    <property type="evidence" value="ECO:0007669"/>
    <property type="project" value="TreeGrafter"/>
</dbReference>
<dbReference type="InterPro" id="IPR018087">
    <property type="entry name" value="Glyco_hydro_5_CS"/>
</dbReference>
<dbReference type="SUPFAM" id="SSF51445">
    <property type="entry name" value="(Trans)glycosidases"/>
    <property type="match status" value="1"/>
</dbReference>
<evidence type="ECO:0000313" key="6">
    <source>
        <dbReference type="EMBL" id="PPQ71288.1"/>
    </source>
</evidence>
<dbReference type="InterPro" id="IPR050386">
    <property type="entry name" value="Glycosyl_hydrolase_5"/>
</dbReference>
<dbReference type="Proteomes" id="UP000284706">
    <property type="component" value="Unassembled WGS sequence"/>
</dbReference>
<comment type="similarity">
    <text evidence="1 4">Belongs to the glycosyl hydrolase 5 (cellulase A) family.</text>
</comment>
<dbReference type="InParanoid" id="A0A409VYE8"/>
<proteinExistence type="inferred from homology"/>
<dbReference type="GO" id="GO:0005576">
    <property type="term" value="C:extracellular region"/>
    <property type="evidence" value="ECO:0007669"/>
    <property type="project" value="TreeGrafter"/>
</dbReference>
<keyword evidence="7" id="KW-1185">Reference proteome</keyword>
<dbReference type="PANTHER" id="PTHR31297:SF43">
    <property type="entry name" value="GLUCAN 1,3-BETA-GLUCOSIDASE 3"/>
    <property type="match status" value="1"/>
</dbReference>
<dbReference type="Gene3D" id="3.20.20.80">
    <property type="entry name" value="Glycosidases"/>
    <property type="match status" value="1"/>
</dbReference>
<comment type="caution">
    <text evidence="6">The sequence shown here is derived from an EMBL/GenBank/DDBJ whole genome shotgun (WGS) entry which is preliminary data.</text>
</comment>
<dbReference type="Pfam" id="PF00150">
    <property type="entry name" value="Cellulase"/>
    <property type="match status" value="1"/>
</dbReference>
<accession>A0A409VYE8</accession>
<dbReference type="PROSITE" id="PS00659">
    <property type="entry name" value="GLYCOSYL_HYDROL_F5"/>
    <property type="match status" value="1"/>
</dbReference>
<evidence type="ECO:0000256" key="2">
    <source>
        <dbReference type="ARBA" id="ARBA00022801"/>
    </source>
</evidence>
<dbReference type="EMBL" id="NHYE01005508">
    <property type="protein sequence ID" value="PPQ71288.1"/>
    <property type="molecule type" value="Genomic_DNA"/>
</dbReference>
<evidence type="ECO:0000313" key="7">
    <source>
        <dbReference type="Proteomes" id="UP000284706"/>
    </source>
</evidence>
<keyword evidence="2 4" id="KW-0378">Hydrolase</keyword>
<evidence type="ECO:0000256" key="3">
    <source>
        <dbReference type="ARBA" id="ARBA00023295"/>
    </source>
</evidence>
<dbReference type="PANTHER" id="PTHR31297">
    <property type="entry name" value="GLUCAN ENDO-1,6-BETA-GLUCOSIDASE B"/>
    <property type="match status" value="1"/>
</dbReference>
<organism evidence="6 7">
    <name type="scientific">Gymnopilus dilepis</name>
    <dbReference type="NCBI Taxonomy" id="231916"/>
    <lineage>
        <taxon>Eukaryota</taxon>
        <taxon>Fungi</taxon>
        <taxon>Dikarya</taxon>
        <taxon>Basidiomycota</taxon>
        <taxon>Agaricomycotina</taxon>
        <taxon>Agaricomycetes</taxon>
        <taxon>Agaricomycetidae</taxon>
        <taxon>Agaricales</taxon>
        <taxon>Agaricineae</taxon>
        <taxon>Hymenogastraceae</taxon>
        <taxon>Gymnopilus</taxon>
    </lineage>
</organism>
<keyword evidence="3 4" id="KW-0326">Glycosidase</keyword>
<dbReference type="InterPro" id="IPR001547">
    <property type="entry name" value="Glyco_hydro_5"/>
</dbReference>
<evidence type="ECO:0000256" key="4">
    <source>
        <dbReference type="RuleBase" id="RU361153"/>
    </source>
</evidence>
<evidence type="ECO:0000259" key="5">
    <source>
        <dbReference type="Pfam" id="PF00150"/>
    </source>
</evidence>
<dbReference type="GO" id="GO:0009251">
    <property type="term" value="P:glucan catabolic process"/>
    <property type="evidence" value="ECO:0007669"/>
    <property type="project" value="TreeGrafter"/>
</dbReference>
<gene>
    <name evidence="6" type="ORF">CVT26_011938</name>
</gene>
<dbReference type="AlphaFoldDB" id="A0A409VYE8"/>